<dbReference type="Gene3D" id="3.30.2310.20">
    <property type="entry name" value="RelE-like"/>
    <property type="match status" value="1"/>
</dbReference>
<dbReference type="Proteomes" id="UP000502508">
    <property type="component" value="Chromosome"/>
</dbReference>
<dbReference type="SUPFAM" id="SSF143011">
    <property type="entry name" value="RelE-like"/>
    <property type="match status" value="1"/>
</dbReference>
<dbReference type="RefSeq" id="WP_173040813.1">
    <property type="nucleotide sequence ID" value="NZ_AP022870.1"/>
</dbReference>
<evidence type="ECO:0000313" key="3">
    <source>
        <dbReference type="EMBL" id="BCB80728.1"/>
    </source>
</evidence>
<evidence type="ECO:0000256" key="1">
    <source>
        <dbReference type="ARBA" id="ARBA00006226"/>
    </source>
</evidence>
<evidence type="ECO:0000313" key="4">
    <source>
        <dbReference type="Proteomes" id="UP000502508"/>
    </source>
</evidence>
<dbReference type="PANTHER" id="PTHR35601:SF1">
    <property type="entry name" value="TOXIN RELE"/>
    <property type="match status" value="1"/>
</dbReference>
<dbReference type="InterPro" id="IPR007712">
    <property type="entry name" value="RelE/ParE_toxin"/>
</dbReference>
<dbReference type="AlphaFoldDB" id="A0A6F8Y420"/>
<protein>
    <recommendedName>
        <fullName evidence="5">Plasmid stabilization protein</fullName>
    </recommendedName>
</protein>
<gene>
    <name evidence="3" type="ORF">Pflav_071380</name>
</gene>
<keyword evidence="2" id="KW-1277">Toxin-antitoxin system</keyword>
<comment type="similarity">
    <text evidence="1">Belongs to the RelE toxin family.</text>
</comment>
<dbReference type="EMBL" id="AP022870">
    <property type="protein sequence ID" value="BCB80728.1"/>
    <property type="molecule type" value="Genomic_DNA"/>
</dbReference>
<name>A0A6F8Y420_9ACTN</name>
<dbReference type="KEGG" id="pfla:Pflav_071380"/>
<keyword evidence="4" id="KW-1185">Reference proteome</keyword>
<accession>A0A6F8Y420</accession>
<evidence type="ECO:0008006" key="5">
    <source>
        <dbReference type="Google" id="ProtNLM"/>
    </source>
</evidence>
<proteinExistence type="inferred from homology"/>
<dbReference type="Pfam" id="PF05016">
    <property type="entry name" value="ParE_toxin"/>
    <property type="match status" value="1"/>
</dbReference>
<dbReference type="InterPro" id="IPR035093">
    <property type="entry name" value="RelE/ParE_toxin_dom_sf"/>
</dbReference>
<reference evidence="3 4" key="1">
    <citation type="submission" date="2020-03" db="EMBL/GenBank/DDBJ databases">
        <title>Whole genome shotgun sequence of Phytohabitans flavus NBRC 107702.</title>
        <authorList>
            <person name="Komaki H."/>
            <person name="Tamura T."/>
        </authorList>
    </citation>
    <scope>NUCLEOTIDE SEQUENCE [LARGE SCALE GENOMIC DNA]</scope>
    <source>
        <strain evidence="3 4">NBRC 107702</strain>
    </source>
</reference>
<evidence type="ECO:0000256" key="2">
    <source>
        <dbReference type="ARBA" id="ARBA00022649"/>
    </source>
</evidence>
<dbReference type="PANTHER" id="PTHR35601">
    <property type="entry name" value="TOXIN RELE"/>
    <property type="match status" value="1"/>
</dbReference>
<sequence length="88" mass="10017">MSGRYEVVFRPAAARQIKALDKPTQIKVKDATEALRDDPRPPGCVKMAVGKDLYRVRIGDYRILYIIEDSVLVVTVVKVGNRRDVYRP</sequence>
<reference evidence="3 4" key="2">
    <citation type="submission" date="2020-03" db="EMBL/GenBank/DDBJ databases">
        <authorList>
            <person name="Ichikawa N."/>
            <person name="Kimura A."/>
            <person name="Kitahashi Y."/>
            <person name="Uohara A."/>
        </authorList>
    </citation>
    <scope>NUCLEOTIDE SEQUENCE [LARGE SCALE GENOMIC DNA]</scope>
    <source>
        <strain evidence="3 4">NBRC 107702</strain>
    </source>
</reference>
<organism evidence="3 4">
    <name type="scientific">Phytohabitans flavus</name>
    <dbReference type="NCBI Taxonomy" id="1076124"/>
    <lineage>
        <taxon>Bacteria</taxon>
        <taxon>Bacillati</taxon>
        <taxon>Actinomycetota</taxon>
        <taxon>Actinomycetes</taxon>
        <taxon>Micromonosporales</taxon>
        <taxon>Micromonosporaceae</taxon>
    </lineage>
</organism>